<name>A0A9X0CZ13_9CNID</name>
<sequence length="167" mass="18095">MHPKGRCPVPERLDLASDLEFPAQTGQMAFSPPSNSSPSPFMQFAASMASQDDCYGAVVETDRANLQDNLGPNPPSFAEALRSKKAIDIPKRVEKPILSVRKVTSVEDEDKEDCAPVPTFQSAFTEALGTADWTGNGVKPEGQGAERSSGKKQKKNKRNFSLPREAS</sequence>
<dbReference type="AlphaFoldDB" id="A0A9X0CZ13"/>
<feature type="region of interest" description="Disordered" evidence="1">
    <location>
        <begin position="131"/>
        <end position="167"/>
    </location>
</feature>
<gene>
    <name evidence="2" type="primary">RNF10_2</name>
    <name evidence="2" type="ORF">OS493_021301</name>
</gene>
<accession>A0A9X0CZ13</accession>
<dbReference type="OrthoDB" id="10064108at2759"/>
<comment type="caution">
    <text evidence="2">The sequence shown here is derived from an EMBL/GenBank/DDBJ whole genome shotgun (WGS) entry which is preliminary data.</text>
</comment>
<protein>
    <submittedName>
        <fullName evidence="2">RING finger protein 10</fullName>
    </submittedName>
</protein>
<reference evidence="2" key="1">
    <citation type="submission" date="2023-01" db="EMBL/GenBank/DDBJ databases">
        <title>Genome assembly of the deep-sea coral Lophelia pertusa.</title>
        <authorList>
            <person name="Herrera S."/>
            <person name="Cordes E."/>
        </authorList>
    </citation>
    <scope>NUCLEOTIDE SEQUENCE</scope>
    <source>
        <strain evidence="2">USNM1676648</strain>
        <tissue evidence="2">Polyp</tissue>
    </source>
</reference>
<keyword evidence="3" id="KW-1185">Reference proteome</keyword>
<dbReference type="Proteomes" id="UP001163046">
    <property type="component" value="Unassembled WGS sequence"/>
</dbReference>
<evidence type="ECO:0000256" key="1">
    <source>
        <dbReference type="SAM" id="MobiDB-lite"/>
    </source>
</evidence>
<evidence type="ECO:0000313" key="2">
    <source>
        <dbReference type="EMBL" id="KAJ7378719.1"/>
    </source>
</evidence>
<organism evidence="2 3">
    <name type="scientific">Desmophyllum pertusum</name>
    <dbReference type="NCBI Taxonomy" id="174260"/>
    <lineage>
        <taxon>Eukaryota</taxon>
        <taxon>Metazoa</taxon>
        <taxon>Cnidaria</taxon>
        <taxon>Anthozoa</taxon>
        <taxon>Hexacorallia</taxon>
        <taxon>Scleractinia</taxon>
        <taxon>Caryophylliina</taxon>
        <taxon>Caryophylliidae</taxon>
        <taxon>Desmophyllum</taxon>
    </lineage>
</organism>
<proteinExistence type="predicted"/>
<dbReference type="EMBL" id="MU826363">
    <property type="protein sequence ID" value="KAJ7378719.1"/>
    <property type="molecule type" value="Genomic_DNA"/>
</dbReference>
<evidence type="ECO:0000313" key="3">
    <source>
        <dbReference type="Proteomes" id="UP001163046"/>
    </source>
</evidence>